<dbReference type="CTD" id="558442"/>
<feature type="region of interest" description="Disordered" evidence="3">
    <location>
        <begin position="115"/>
        <end position="152"/>
    </location>
</feature>
<dbReference type="Gene3D" id="3.30.870.10">
    <property type="entry name" value="Endonuclease Chain A"/>
    <property type="match status" value="2"/>
</dbReference>
<keyword evidence="2" id="KW-0175">Coiled coil</keyword>
<dbReference type="Proteomes" id="UP000261560">
    <property type="component" value="Unplaced"/>
</dbReference>
<dbReference type="SMART" id="SM00155">
    <property type="entry name" value="PLDc"/>
    <property type="match status" value="2"/>
</dbReference>
<dbReference type="OrthoDB" id="1923775at2759"/>
<organism evidence="5 6">
    <name type="scientific">Oryzias melastigma</name>
    <name type="common">Marine medaka</name>
    <dbReference type="NCBI Taxonomy" id="30732"/>
    <lineage>
        <taxon>Eukaryota</taxon>
        <taxon>Metazoa</taxon>
        <taxon>Chordata</taxon>
        <taxon>Craniata</taxon>
        <taxon>Vertebrata</taxon>
        <taxon>Euteleostomi</taxon>
        <taxon>Actinopterygii</taxon>
        <taxon>Neopterygii</taxon>
        <taxon>Teleostei</taxon>
        <taxon>Neoteleostei</taxon>
        <taxon>Acanthomorphata</taxon>
        <taxon>Ovalentaria</taxon>
        <taxon>Atherinomorphae</taxon>
        <taxon>Beloniformes</taxon>
        <taxon>Adrianichthyidae</taxon>
        <taxon>Oryziinae</taxon>
        <taxon>Oryzias</taxon>
    </lineage>
</organism>
<dbReference type="InterPro" id="IPR032803">
    <property type="entry name" value="PLDc_3"/>
</dbReference>
<name>A0A3B3CE25_ORYME</name>
<evidence type="ECO:0000256" key="1">
    <source>
        <dbReference type="ARBA" id="ARBA00008664"/>
    </source>
</evidence>
<dbReference type="OMA" id="TIRMTQA"/>
<feature type="domain" description="PLD phosphodiesterase" evidence="4">
    <location>
        <begin position="739"/>
        <end position="765"/>
    </location>
</feature>
<feature type="region of interest" description="Disordered" evidence="3">
    <location>
        <begin position="207"/>
        <end position="325"/>
    </location>
</feature>
<dbReference type="PANTHER" id="PTHR10185:SF26">
    <property type="entry name" value="PHOSPHOLIPASE D FAMILY, MEMBER 7"/>
    <property type="match status" value="1"/>
</dbReference>
<dbReference type="PROSITE" id="PS50035">
    <property type="entry name" value="PLD"/>
    <property type="match status" value="2"/>
</dbReference>
<dbReference type="KEGG" id="oml:112153392"/>
<comment type="similarity">
    <text evidence="1">Belongs to the phospholipase D family.</text>
</comment>
<feature type="domain" description="PLD phosphodiesterase" evidence="4">
    <location>
        <begin position="524"/>
        <end position="551"/>
    </location>
</feature>
<sequence>MPILLRSRRSVGVQLQQTPTRRSTRLRGRSRAVIEESDESDSTSDSEPVPNRAMERRQAEPEKEAAKEKEGDVTELKLCSIVLDRLEKEVEEKEDMSRKSGKLVSRIPTFQKRSAVGDLPASKNEAPLHDAPETAGIAEAPKSKPPDVKETALPLPSVHIPKVGIAVAPVFSSEAQAAASSGAFSSAAPAHADFSLSESAQSPFLMVSPRPALRPGQLSDKSSDAEAVGEDASAGILPPEDSACQEPKSDSDFNAEPAEDLEMSPADVSSIDEVAAIMDEEPPWETEPTITADIRDSRSSSDAEPDEDSEDSKHPEPPESQSEALNLSEKEAIWEESFVAAELSKVSSAESKKSRGSGFSFSLLLPLSLLLLGGLGHHMWHYGLPRSASELTAQLELHWLEGFSLKSEPCSVDCRARLVESIPVGLYESSPSTWPSIADSWLHLLHRAERSVQIAAFYFTLRDLESADPSDSQGRRVFEQLKQLGSKGVELQIAVNAPQTSSQDTAELASTGAEVREVNLTALTGGIVHTKLWVVDQKHLYLGSANMDWRSLSQVKEVGLSLEDCSCLAQDASRIFGVYWSIGGANASLPPYWPARLSALSSSEEPLHLKLNGVPARVFLSSAPPQISARGRSDDLTTILSVIHDARKFVYISVMDFLPLSEFTEPVRFWPAIDSALRAAGCTRGVQVRLLVSCWKHSPASMFPFLQSLLVLRRPPLSCGVEVKIFRVPSTAEQMKIPFARVNHAKFMVTDRVVYIGTSNWSENYFTHTAGVGVVVNQTGSAVEEGQQTLQSQAEQLFLRDWSSEYAAALSVDDRDVCPH</sequence>
<feature type="compositionally biased region" description="Basic and acidic residues" evidence="3">
    <location>
        <begin position="53"/>
        <end position="72"/>
    </location>
</feature>
<proteinExistence type="inferred from homology"/>
<dbReference type="Pfam" id="PF13918">
    <property type="entry name" value="PLDc_3"/>
    <property type="match status" value="1"/>
</dbReference>
<dbReference type="InterPro" id="IPR050874">
    <property type="entry name" value="Diverse_PLD-related"/>
</dbReference>
<dbReference type="Ensembl" id="ENSOMET00000033929.1">
    <property type="protein sequence ID" value="ENSOMEP00000015302.1"/>
    <property type="gene ID" value="ENSOMEG00000016865.1"/>
</dbReference>
<protein>
    <submittedName>
        <fullName evidence="5">Phospholipase D family, member 7</fullName>
    </submittedName>
</protein>
<feature type="region of interest" description="Disordered" evidence="3">
    <location>
        <begin position="1"/>
        <end position="72"/>
    </location>
</feature>
<evidence type="ECO:0000259" key="4">
    <source>
        <dbReference type="PROSITE" id="PS50035"/>
    </source>
</evidence>
<dbReference type="AlphaFoldDB" id="A0A3B3CE25"/>
<dbReference type="PANTHER" id="PTHR10185">
    <property type="entry name" value="PHOSPHOLIPASE D - RELATED"/>
    <property type="match status" value="1"/>
</dbReference>
<dbReference type="InterPro" id="IPR001736">
    <property type="entry name" value="PLipase_D/transphosphatidylase"/>
</dbReference>
<feature type="compositionally biased region" description="Acidic residues" evidence="3">
    <location>
        <begin position="35"/>
        <end position="44"/>
    </location>
</feature>
<dbReference type="GO" id="GO:0003824">
    <property type="term" value="F:catalytic activity"/>
    <property type="evidence" value="ECO:0007669"/>
    <property type="project" value="InterPro"/>
</dbReference>
<evidence type="ECO:0000313" key="6">
    <source>
        <dbReference type="Proteomes" id="UP000261560"/>
    </source>
</evidence>
<dbReference type="STRING" id="30732.ENSOMEP00000015302"/>
<reference evidence="5" key="1">
    <citation type="submission" date="2025-08" db="UniProtKB">
        <authorList>
            <consortium name="Ensembl"/>
        </authorList>
    </citation>
    <scope>IDENTIFICATION</scope>
</reference>
<evidence type="ECO:0000256" key="2">
    <source>
        <dbReference type="SAM" id="Coils"/>
    </source>
</evidence>
<dbReference type="GeneTree" id="ENSGT00950000183059"/>
<dbReference type="RefSeq" id="XP_024139354.1">
    <property type="nucleotide sequence ID" value="XM_024283586.2"/>
</dbReference>
<dbReference type="GeneID" id="112153392"/>
<accession>A0A3B3CE25</accession>
<evidence type="ECO:0000256" key="3">
    <source>
        <dbReference type="SAM" id="MobiDB-lite"/>
    </source>
</evidence>
<feature type="compositionally biased region" description="Basic and acidic residues" evidence="3">
    <location>
        <begin position="141"/>
        <end position="150"/>
    </location>
</feature>
<dbReference type="PaxDb" id="30732-ENSOMEP00000015302"/>
<feature type="coiled-coil region" evidence="2">
    <location>
        <begin position="76"/>
        <end position="103"/>
    </location>
</feature>
<keyword evidence="6" id="KW-1185">Reference proteome</keyword>
<evidence type="ECO:0000313" key="5">
    <source>
        <dbReference type="Ensembl" id="ENSOMEP00000015302.1"/>
    </source>
</evidence>
<reference evidence="5" key="2">
    <citation type="submission" date="2025-09" db="UniProtKB">
        <authorList>
            <consortium name="Ensembl"/>
        </authorList>
    </citation>
    <scope>IDENTIFICATION</scope>
</reference>
<dbReference type="SUPFAM" id="SSF56024">
    <property type="entry name" value="Phospholipase D/nuclease"/>
    <property type="match status" value="2"/>
</dbReference>